<gene>
    <name evidence="3" type="ORF">CNEO2_280006</name>
    <name evidence="2" type="ORF">CNEO_43710</name>
    <name evidence="4" type="ORF">CQ394_03385</name>
</gene>
<evidence type="ECO:0000256" key="1">
    <source>
        <dbReference type="SAM" id="Phobius"/>
    </source>
</evidence>
<sequence>MSIKQTGNILTSTMLFLAFTSIIISFLFKIAINNNEISSFEVNKYDLYNIKEVEENLIYKYMKELNKMRDKEKEDDDDEKTNDMFDNDFSVTIKESKLEYHKDEDVFILDMNLDKDKSIGRNIDYKIENESIILIPTYNCKNYD</sequence>
<evidence type="ECO:0000313" key="3">
    <source>
        <dbReference type="EMBL" id="CAI3586679.1"/>
    </source>
</evidence>
<keyword evidence="1" id="KW-0812">Transmembrane</keyword>
<keyword evidence="1" id="KW-0472">Membrane</keyword>
<reference evidence="2" key="2">
    <citation type="submission" date="2021-10" db="EMBL/GenBank/DDBJ databases">
        <authorList>
            <person name="Mesa V."/>
        </authorList>
    </citation>
    <scope>NUCLEOTIDE SEQUENCE</scope>
    <source>
        <strain evidence="2">CC3_PB</strain>
    </source>
</reference>
<protein>
    <submittedName>
        <fullName evidence="4">Uncharacterized protein</fullName>
    </submittedName>
</protein>
<accession>A0A2A7MGI5</accession>
<evidence type="ECO:0000313" key="5">
    <source>
        <dbReference type="Proteomes" id="UP000220840"/>
    </source>
</evidence>
<name>A0A2A7MGI5_9CLOT</name>
<keyword evidence="5" id="KW-1185">Reference proteome</keyword>
<keyword evidence="1" id="KW-1133">Transmembrane helix</keyword>
<evidence type="ECO:0000313" key="4">
    <source>
        <dbReference type="EMBL" id="PEG30776.1"/>
    </source>
</evidence>
<dbReference type="OrthoDB" id="1911647at2"/>
<dbReference type="EMBL" id="CAKJVE010000004">
    <property type="protein sequence ID" value="CAG9708574.1"/>
    <property type="molecule type" value="Genomic_DNA"/>
</dbReference>
<dbReference type="GeneID" id="68877139"/>
<proteinExistence type="predicted"/>
<reference evidence="3" key="3">
    <citation type="submission" date="2022-10" db="EMBL/GenBank/DDBJ databases">
        <authorList>
            <person name="Aires J."/>
            <person name="Mesa V."/>
        </authorList>
    </citation>
    <scope>NUCLEOTIDE SEQUENCE</scope>
    <source>
        <strain evidence="3">Clostridium neonatale JD116</strain>
    </source>
</reference>
<dbReference type="EMBL" id="PDCJ01000001">
    <property type="protein sequence ID" value="PEG30776.1"/>
    <property type="molecule type" value="Genomic_DNA"/>
</dbReference>
<reference evidence="4 5" key="1">
    <citation type="submission" date="2017-10" db="EMBL/GenBank/DDBJ databases">
        <title>Effective Description of Clostridium neonatale sp. nov. linked to necrotizing enterocolitis in neonates and a clarification of species assignable to the genus Clostridium (Prazmowski 1880) emend. Lawson and Rainey 2016.</title>
        <authorList>
            <person name="Bernard K."/>
            <person name="Burdz T."/>
            <person name="Wiebe D."/>
            <person name="Balcewich B."/>
            <person name="Alfa M."/>
            <person name="Bernier A.-M."/>
        </authorList>
    </citation>
    <scope>NUCLEOTIDE SEQUENCE [LARGE SCALE GENOMIC DNA]</scope>
    <source>
        <strain evidence="4 5">LCDC99A005</strain>
    </source>
</reference>
<dbReference type="RefSeq" id="WP_058294943.1">
    <property type="nucleotide sequence ID" value="NZ_CAKJVD010000037.1"/>
</dbReference>
<evidence type="ECO:0000313" key="2">
    <source>
        <dbReference type="EMBL" id="CAG9708574.1"/>
    </source>
</evidence>
<dbReference type="Proteomes" id="UP000789738">
    <property type="component" value="Unassembled WGS sequence"/>
</dbReference>
<organism evidence="4 5">
    <name type="scientific">Clostridium neonatale</name>
    <dbReference type="NCBI Taxonomy" id="137838"/>
    <lineage>
        <taxon>Bacteria</taxon>
        <taxon>Bacillati</taxon>
        <taxon>Bacillota</taxon>
        <taxon>Clostridia</taxon>
        <taxon>Eubacteriales</taxon>
        <taxon>Clostridiaceae</taxon>
        <taxon>Clostridium</taxon>
    </lineage>
</organism>
<dbReference type="EMBL" id="CAMTCP010000210">
    <property type="protein sequence ID" value="CAI3586679.1"/>
    <property type="molecule type" value="Genomic_DNA"/>
</dbReference>
<dbReference type="Proteomes" id="UP000220840">
    <property type="component" value="Unassembled WGS sequence"/>
</dbReference>
<dbReference type="STRING" id="137838.GCA_001458595_02137"/>
<comment type="caution">
    <text evidence="4">The sequence shown here is derived from an EMBL/GenBank/DDBJ whole genome shotgun (WGS) entry which is preliminary data.</text>
</comment>
<dbReference type="AlphaFoldDB" id="A0A2A7MGI5"/>
<dbReference type="Proteomes" id="UP001189143">
    <property type="component" value="Unassembled WGS sequence"/>
</dbReference>
<feature type="transmembrane region" description="Helical" evidence="1">
    <location>
        <begin position="12"/>
        <end position="32"/>
    </location>
</feature>